<evidence type="ECO:0000256" key="12">
    <source>
        <dbReference type="SAM" id="MobiDB-lite"/>
    </source>
</evidence>
<comment type="caution">
    <text evidence="14">The sequence shown here is derived from an EMBL/GenBank/DDBJ whole genome shotgun (WGS) entry which is preliminary data.</text>
</comment>
<keyword evidence="7 14" id="KW-0378">Hydrolase</keyword>
<organism evidence="14 15">
    <name type="scientific">Streptomyces daliensis</name>
    <dbReference type="NCBI Taxonomy" id="299421"/>
    <lineage>
        <taxon>Bacteria</taxon>
        <taxon>Bacillati</taxon>
        <taxon>Actinomycetota</taxon>
        <taxon>Actinomycetes</taxon>
        <taxon>Kitasatosporales</taxon>
        <taxon>Streptomycetaceae</taxon>
        <taxon>Streptomyces</taxon>
    </lineage>
</organism>
<dbReference type="EMBL" id="JAGSMN010000255">
    <property type="protein sequence ID" value="MBR7673794.1"/>
    <property type="molecule type" value="Genomic_DNA"/>
</dbReference>
<dbReference type="GO" id="GO:0006564">
    <property type="term" value="P:L-serine biosynthetic process"/>
    <property type="evidence" value="ECO:0007669"/>
    <property type="project" value="UniProtKB-KW"/>
</dbReference>
<evidence type="ECO:0000256" key="7">
    <source>
        <dbReference type="ARBA" id="ARBA00022801"/>
    </source>
</evidence>
<dbReference type="InterPro" id="IPR036412">
    <property type="entry name" value="HAD-like_sf"/>
</dbReference>
<dbReference type="AlphaFoldDB" id="A0A8T4IX31"/>
<dbReference type="PANTHER" id="PTHR43344:SF2">
    <property type="entry name" value="PHOSPHOSERINE PHOSPHATASE"/>
    <property type="match status" value="1"/>
</dbReference>
<feature type="chain" id="PRO_5035898572" description="phosphoserine phosphatase" evidence="13">
    <location>
        <begin position="30"/>
        <end position="443"/>
    </location>
</feature>
<protein>
    <recommendedName>
        <fullName evidence="4">phosphoserine phosphatase</fullName>
        <ecNumber evidence="4">3.1.3.3</ecNumber>
    </recommendedName>
</protein>
<gene>
    <name evidence="14" type="ORF">KDA82_12355</name>
</gene>
<keyword evidence="13" id="KW-0732">Signal</keyword>
<keyword evidence="9" id="KW-0718">Serine biosynthesis</keyword>
<dbReference type="InterPro" id="IPR023214">
    <property type="entry name" value="HAD_sf"/>
</dbReference>
<sequence length="443" mass="47775">MRKRTVTGALSLAAAVGIAVPLAAVPATAAPSAATATATATRAHCPQLSARPGWYGDNRERLQRMIDERGLCGKRHKKDADTGERGPKRPVAAFDWDNTVVKNDITDATLTWALAHDKILRPARWSDTSAWLTKAAERALTEACGTSVPVGSPLPTSRDTRCTDEIFEIRSEARTMDGSAAFGGKWNHRRTKPEYAWVPQLFAGHTPAQLTSYAQQAREEALAAPVGSERNVGTHTVPGYVRYYPQQRDLIRTLQRAGFDVYIVSAGSEPVTEAWSAGVGIDAGHTIAIRSVLRDGHITTGTKGCGGVPDGKGDSIPYIDGKRCWINQEIFGVEGPDAWKRQDAAHRIALGGGDANTDVTFVGDATGAHLVLNRNQDEIMCRAYDNADGRWVLNPMFIEPLPRKKDGYPCSTTGYTEPDGTLGPVRRLDGSVVPDQADTVYGG</sequence>
<evidence type="ECO:0000256" key="6">
    <source>
        <dbReference type="ARBA" id="ARBA00022723"/>
    </source>
</evidence>
<dbReference type="InterPro" id="IPR050582">
    <property type="entry name" value="HAD-like_SerB"/>
</dbReference>
<feature type="signal peptide" evidence="13">
    <location>
        <begin position="1"/>
        <end position="29"/>
    </location>
</feature>
<evidence type="ECO:0000256" key="9">
    <source>
        <dbReference type="ARBA" id="ARBA00023299"/>
    </source>
</evidence>
<keyword evidence="8" id="KW-0460">Magnesium</keyword>
<evidence type="ECO:0000256" key="3">
    <source>
        <dbReference type="ARBA" id="ARBA00009184"/>
    </source>
</evidence>
<keyword evidence="15" id="KW-1185">Reference proteome</keyword>
<evidence type="ECO:0000256" key="5">
    <source>
        <dbReference type="ARBA" id="ARBA00022605"/>
    </source>
</evidence>
<comment type="similarity">
    <text evidence="3">Belongs to the HAD-like hydrolase superfamily. SerB family.</text>
</comment>
<dbReference type="PANTHER" id="PTHR43344">
    <property type="entry name" value="PHOSPHOSERINE PHOSPHATASE"/>
    <property type="match status" value="1"/>
</dbReference>
<comment type="catalytic activity">
    <reaction evidence="10">
        <text>O-phospho-L-serine + H2O = L-serine + phosphate</text>
        <dbReference type="Rhea" id="RHEA:21208"/>
        <dbReference type="ChEBI" id="CHEBI:15377"/>
        <dbReference type="ChEBI" id="CHEBI:33384"/>
        <dbReference type="ChEBI" id="CHEBI:43474"/>
        <dbReference type="ChEBI" id="CHEBI:57524"/>
        <dbReference type="EC" id="3.1.3.3"/>
    </reaction>
</comment>
<evidence type="ECO:0000256" key="13">
    <source>
        <dbReference type="SAM" id="SignalP"/>
    </source>
</evidence>
<feature type="region of interest" description="Disordered" evidence="12">
    <location>
        <begin position="67"/>
        <end position="90"/>
    </location>
</feature>
<evidence type="ECO:0000256" key="4">
    <source>
        <dbReference type="ARBA" id="ARBA00012640"/>
    </source>
</evidence>
<reference evidence="14" key="1">
    <citation type="submission" date="2021-04" db="EMBL/GenBank/DDBJ databases">
        <title>Sequencing of actinobacteria type strains.</title>
        <authorList>
            <person name="Nguyen G.-S."/>
            <person name="Wentzel A."/>
        </authorList>
    </citation>
    <scope>NUCLEOTIDE SEQUENCE</scope>
    <source>
        <strain evidence="14">DSM 42095</strain>
    </source>
</reference>
<dbReference type="GO" id="GO:0036424">
    <property type="term" value="F:L-phosphoserine phosphatase activity"/>
    <property type="evidence" value="ECO:0007669"/>
    <property type="project" value="TreeGrafter"/>
</dbReference>
<dbReference type="EC" id="3.1.3.3" evidence="4"/>
<name>A0A8T4IX31_9ACTN</name>
<evidence type="ECO:0000256" key="2">
    <source>
        <dbReference type="ARBA" id="ARBA00005135"/>
    </source>
</evidence>
<evidence type="ECO:0000313" key="15">
    <source>
        <dbReference type="Proteomes" id="UP000675554"/>
    </source>
</evidence>
<accession>A0A8T4IX31</accession>
<evidence type="ECO:0000256" key="1">
    <source>
        <dbReference type="ARBA" id="ARBA00001946"/>
    </source>
</evidence>
<keyword evidence="6" id="KW-0479">Metal-binding</keyword>
<evidence type="ECO:0000256" key="10">
    <source>
        <dbReference type="ARBA" id="ARBA00048138"/>
    </source>
</evidence>
<dbReference type="Gene3D" id="3.40.50.1000">
    <property type="entry name" value="HAD superfamily/HAD-like"/>
    <property type="match status" value="2"/>
</dbReference>
<dbReference type="GO" id="GO:0005737">
    <property type="term" value="C:cytoplasm"/>
    <property type="evidence" value="ECO:0007669"/>
    <property type="project" value="TreeGrafter"/>
</dbReference>
<comment type="pathway">
    <text evidence="2">Amino-acid biosynthesis; L-serine biosynthesis; L-serine from 3-phospho-D-glycerate: step 3/3.</text>
</comment>
<evidence type="ECO:0000256" key="11">
    <source>
        <dbReference type="ARBA" id="ARBA00048523"/>
    </source>
</evidence>
<dbReference type="GO" id="GO:0000287">
    <property type="term" value="F:magnesium ion binding"/>
    <property type="evidence" value="ECO:0007669"/>
    <property type="project" value="TreeGrafter"/>
</dbReference>
<proteinExistence type="inferred from homology"/>
<evidence type="ECO:0000256" key="8">
    <source>
        <dbReference type="ARBA" id="ARBA00022842"/>
    </source>
</evidence>
<evidence type="ECO:0000313" key="14">
    <source>
        <dbReference type="EMBL" id="MBR7673794.1"/>
    </source>
</evidence>
<comment type="catalytic activity">
    <reaction evidence="11">
        <text>O-phospho-D-serine + H2O = D-serine + phosphate</text>
        <dbReference type="Rhea" id="RHEA:24873"/>
        <dbReference type="ChEBI" id="CHEBI:15377"/>
        <dbReference type="ChEBI" id="CHEBI:35247"/>
        <dbReference type="ChEBI" id="CHEBI:43474"/>
        <dbReference type="ChEBI" id="CHEBI:58680"/>
        <dbReference type="EC" id="3.1.3.3"/>
    </reaction>
</comment>
<dbReference type="Proteomes" id="UP000675554">
    <property type="component" value="Unassembled WGS sequence"/>
</dbReference>
<dbReference type="SUPFAM" id="SSF56784">
    <property type="entry name" value="HAD-like"/>
    <property type="match status" value="1"/>
</dbReference>
<keyword evidence="5" id="KW-0028">Amino-acid biosynthesis</keyword>
<comment type="cofactor">
    <cofactor evidence="1">
        <name>Mg(2+)</name>
        <dbReference type="ChEBI" id="CHEBI:18420"/>
    </cofactor>
</comment>
<feature type="compositionally biased region" description="Basic and acidic residues" evidence="12">
    <location>
        <begin position="78"/>
        <end position="87"/>
    </location>
</feature>